<sequence length="325" mass="36857">MTMEQCLHRRRNNVCSGYGALCYAPPNFTRRVDSIGGVRSGRIDGGMKTRRSVLVEVRLSMRTGVGTMCVKTPRREIRSWAEITKIDEWKGSLEKRFTLHQKPLKSCKSRRGAMHESLALKGARKWNSTWNGVNKVDDASRLRWRLDTEVIPRSYGGDVGYRDIKRENDFELRADLIEIKLPHGKSLCRDSPWTIVCLWRSVVSRRGSERLLALAVSLLPFNEGSFMRRQVRSINHEKPHLFTLLDTLVVENIVVVMIVVKKMAVVMIVVKKSVVAYFLDSCNLGSRIVDFDDTPIVNDKHVQAVTFAFHKGETVATSLSVGNLG</sequence>
<keyword evidence="2" id="KW-1185">Reference proteome</keyword>
<proteinExistence type="predicted"/>
<protein>
    <submittedName>
        <fullName evidence="1">Uncharacterized protein</fullName>
    </submittedName>
</protein>
<dbReference type="EMBL" id="BQNB010018381">
    <property type="protein sequence ID" value="GJT73764.1"/>
    <property type="molecule type" value="Genomic_DNA"/>
</dbReference>
<accession>A0ABQ5GDT8</accession>
<gene>
    <name evidence="1" type="ORF">Tco_1033050</name>
</gene>
<dbReference type="Proteomes" id="UP001151760">
    <property type="component" value="Unassembled WGS sequence"/>
</dbReference>
<evidence type="ECO:0000313" key="1">
    <source>
        <dbReference type="EMBL" id="GJT73764.1"/>
    </source>
</evidence>
<reference evidence="1" key="2">
    <citation type="submission" date="2022-01" db="EMBL/GenBank/DDBJ databases">
        <authorList>
            <person name="Yamashiro T."/>
            <person name="Shiraishi A."/>
            <person name="Satake H."/>
            <person name="Nakayama K."/>
        </authorList>
    </citation>
    <scope>NUCLEOTIDE SEQUENCE</scope>
</reference>
<name>A0ABQ5GDT8_9ASTR</name>
<evidence type="ECO:0000313" key="2">
    <source>
        <dbReference type="Proteomes" id="UP001151760"/>
    </source>
</evidence>
<comment type="caution">
    <text evidence="1">The sequence shown here is derived from an EMBL/GenBank/DDBJ whole genome shotgun (WGS) entry which is preliminary data.</text>
</comment>
<reference evidence="1" key="1">
    <citation type="journal article" date="2022" name="Int. J. Mol. Sci.">
        <title>Draft Genome of Tanacetum Coccineum: Genomic Comparison of Closely Related Tanacetum-Family Plants.</title>
        <authorList>
            <person name="Yamashiro T."/>
            <person name="Shiraishi A."/>
            <person name="Nakayama K."/>
            <person name="Satake H."/>
        </authorList>
    </citation>
    <scope>NUCLEOTIDE SEQUENCE</scope>
</reference>
<organism evidence="1 2">
    <name type="scientific">Tanacetum coccineum</name>
    <dbReference type="NCBI Taxonomy" id="301880"/>
    <lineage>
        <taxon>Eukaryota</taxon>
        <taxon>Viridiplantae</taxon>
        <taxon>Streptophyta</taxon>
        <taxon>Embryophyta</taxon>
        <taxon>Tracheophyta</taxon>
        <taxon>Spermatophyta</taxon>
        <taxon>Magnoliopsida</taxon>
        <taxon>eudicotyledons</taxon>
        <taxon>Gunneridae</taxon>
        <taxon>Pentapetalae</taxon>
        <taxon>asterids</taxon>
        <taxon>campanulids</taxon>
        <taxon>Asterales</taxon>
        <taxon>Asteraceae</taxon>
        <taxon>Asteroideae</taxon>
        <taxon>Anthemideae</taxon>
        <taxon>Anthemidinae</taxon>
        <taxon>Tanacetum</taxon>
    </lineage>
</organism>